<proteinExistence type="predicted"/>
<evidence type="ECO:0000313" key="1">
    <source>
        <dbReference type="EMBL" id="MCD7470721.1"/>
    </source>
</evidence>
<organism evidence="1 2">
    <name type="scientific">Datura stramonium</name>
    <name type="common">Jimsonweed</name>
    <name type="synonym">Common thornapple</name>
    <dbReference type="NCBI Taxonomy" id="4076"/>
    <lineage>
        <taxon>Eukaryota</taxon>
        <taxon>Viridiplantae</taxon>
        <taxon>Streptophyta</taxon>
        <taxon>Embryophyta</taxon>
        <taxon>Tracheophyta</taxon>
        <taxon>Spermatophyta</taxon>
        <taxon>Magnoliopsida</taxon>
        <taxon>eudicotyledons</taxon>
        <taxon>Gunneridae</taxon>
        <taxon>Pentapetalae</taxon>
        <taxon>asterids</taxon>
        <taxon>lamiids</taxon>
        <taxon>Solanales</taxon>
        <taxon>Solanaceae</taxon>
        <taxon>Solanoideae</taxon>
        <taxon>Datureae</taxon>
        <taxon>Datura</taxon>
    </lineage>
</organism>
<evidence type="ECO:0000313" key="2">
    <source>
        <dbReference type="Proteomes" id="UP000823775"/>
    </source>
</evidence>
<feature type="non-terminal residue" evidence="1">
    <location>
        <position position="1"/>
    </location>
</feature>
<name>A0ABS8TI94_DATST</name>
<sequence length="115" mass="12946">EELLQKHVMDEQKIQGVKHQENLKDLLNSKGGLKTDVTTYCTNIEMTLLRSYDVSYDPKIVAEVTTTGINYQHTQLTEGKFGLSMVDMNRKHSAIDDLIGNSPVASLIGIKFYVE</sequence>
<gene>
    <name evidence="1" type="ORF">HAX54_010748</name>
</gene>
<reference evidence="1 2" key="1">
    <citation type="journal article" date="2021" name="BMC Genomics">
        <title>Datura genome reveals duplications of psychoactive alkaloid biosynthetic genes and high mutation rate following tissue culture.</title>
        <authorList>
            <person name="Rajewski A."/>
            <person name="Carter-House D."/>
            <person name="Stajich J."/>
            <person name="Litt A."/>
        </authorList>
    </citation>
    <scope>NUCLEOTIDE SEQUENCE [LARGE SCALE GENOMIC DNA]</scope>
    <source>
        <strain evidence="1">AR-01</strain>
    </source>
</reference>
<keyword evidence="2" id="KW-1185">Reference proteome</keyword>
<comment type="caution">
    <text evidence="1">The sequence shown here is derived from an EMBL/GenBank/DDBJ whole genome shotgun (WGS) entry which is preliminary data.</text>
</comment>
<protein>
    <submittedName>
        <fullName evidence="1">Uncharacterized protein</fullName>
    </submittedName>
</protein>
<dbReference type="Proteomes" id="UP000823775">
    <property type="component" value="Unassembled WGS sequence"/>
</dbReference>
<dbReference type="EMBL" id="JACEIK010001599">
    <property type="protein sequence ID" value="MCD7470721.1"/>
    <property type="molecule type" value="Genomic_DNA"/>
</dbReference>
<accession>A0ABS8TI94</accession>